<dbReference type="AlphaFoldDB" id="A0A2U2BRX4"/>
<keyword evidence="15" id="KW-0675">Receptor</keyword>
<dbReference type="PROSITE" id="PS52016">
    <property type="entry name" value="TONB_DEPENDENT_REC_3"/>
    <property type="match status" value="1"/>
</dbReference>
<organism evidence="15 16">
    <name type="scientific">Marinicauda salina</name>
    <dbReference type="NCBI Taxonomy" id="2135793"/>
    <lineage>
        <taxon>Bacteria</taxon>
        <taxon>Pseudomonadati</taxon>
        <taxon>Pseudomonadota</taxon>
        <taxon>Alphaproteobacteria</taxon>
        <taxon>Maricaulales</taxon>
        <taxon>Maricaulaceae</taxon>
        <taxon>Marinicauda</taxon>
    </lineage>
</organism>
<dbReference type="PANTHER" id="PTHR30069:SF40">
    <property type="entry name" value="TONB-DEPENDENT RECEPTOR NMB0964-RELATED"/>
    <property type="match status" value="1"/>
</dbReference>
<evidence type="ECO:0000256" key="6">
    <source>
        <dbReference type="ARBA" id="ARBA00023077"/>
    </source>
</evidence>
<dbReference type="OrthoDB" id="9795928at2"/>
<gene>
    <name evidence="15" type="ORF">DDZ18_11075</name>
</gene>
<dbReference type="InterPro" id="IPR037066">
    <property type="entry name" value="Plug_dom_sf"/>
</dbReference>
<accession>A0A2U2BRX4</accession>
<dbReference type="GO" id="GO:0015344">
    <property type="term" value="F:siderophore uptake transmembrane transporter activity"/>
    <property type="evidence" value="ECO:0007669"/>
    <property type="project" value="TreeGrafter"/>
</dbReference>
<evidence type="ECO:0000256" key="12">
    <source>
        <dbReference type="SAM" id="SignalP"/>
    </source>
</evidence>
<dbReference type="SUPFAM" id="SSF56935">
    <property type="entry name" value="Porins"/>
    <property type="match status" value="1"/>
</dbReference>
<feature type="domain" description="TonB-dependent receptor-like beta-barrel" evidence="13">
    <location>
        <begin position="329"/>
        <end position="657"/>
    </location>
</feature>
<dbReference type="InterPro" id="IPR010916">
    <property type="entry name" value="TonB_box_CS"/>
</dbReference>
<dbReference type="Pfam" id="PF07715">
    <property type="entry name" value="Plug"/>
    <property type="match status" value="1"/>
</dbReference>
<evidence type="ECO:0000256" key="3">
    <source>
        <dbReference type="ARBA" id="ARBA00022452"/>
    </source>
</evidence>
<keyword evidence="4 9" id="KW-0812">Transmembrane</keyword>
<feature type="signal peptide" evidence="12">
    <location>
        <begin position="1"/>
        <end position="20"/>
    </location>
</feature>
<feature type="chain" id="PRO_5015589425" evidence="12">
    <location>
        <begin position="21"/>
        <end position="706"/>
    </location>
</feature>
<dbReference type="PANTHER" id="PTHR30069">
    <property type="entry name" value="TONB-DEPENDENT OUTER MEMBRANE RECEPTOR"/>
    <property type="match status" value="1"/>
</dbReference>
<keyword evidence="6 10" id="KW-0798">TonB box</keyword>
<evidence type="ECO:0000256" key="8">
    <source>
        <dbReference type="ARBA" id="ARBA00023237"/>
    </source>
</evidence>
<evidence type="ECO:0000259" key="14">
    <source>
        <dbReference type="Pfam" id="PF07715"/>
    </source>
</evidence>
<comment type="similarity">
    <text evidence="9 11">Belongs to the TonB-dependent receptor family.</text>
</comment>
<keyword evidence="5 12" id="KW-0732">Signal</keyword>
<dbReference type="GO" id="GO:0009279">
    <property type="term" value="C:cell outer membrane"/>
    <property type="evidence" value="ECO:0007669"/>
    <property type="project" value="UniProtKB-SubCell"/>
</dbReference>
<reference evidence="16" key="1">
    <citation type="submission" date="2018-05" db="EMBL/GenBank/DDBJ databases">
        <authorList>
            <person name="Liu B.-T."/>
        </authorList>
    </citation>
    <scope>NUCLEOTIDE SEQUENCE [LARGE SCALE GENOMIC DNA]</scope>
    <source>
        <strain evidence="16">WD6-1</strain>
    </source>
</reference>
<evidence type="ECO:0000256" key="4">
    <source>
        <dbReference type="ARBA" id="ARBA00022692"/>
    </source>
</evidence>
<name>A0A2U2BRX4_9PROT</name>
<dbReference type="Pfam" id="PF00593">
    <property type="entry name" value="TonB_dep_Rec_b-barrel"/>
    <property type="match status" value="1"/>
</dbReference>
<evidence type="ECO:0000313" key="16">
    <source>
        <dbReference type="Proteomes" id="UP000245168"/>
    </source>
</evidence>
<comment type="caution">
    <text evidence="15">The sequence shown here is derived from an EMBL/GenBank/DDBJ whole genome shotgun (WGS) entry which is preliminary data.</text>
</comment>
<evidence type="ECO:0000256" key="11">
    <source>
        <dbReference type="RuleBase" id="RU003357"/>
    </source>
</evidence>
<keyword evidence="7 9" id="KW-0472">Membrane</keyword>
<keyword evidence="2 9" id="KW-0813">Transport</keyword>
<dbReference type="InterPro" id="IPR039426">
    <property type="entry name" value="TonB-dep_rcpt-like"/>
</dbReference>
<dbReference type="Gene3D" id="2.40.170.20">
    <property type="entry name" value="TonB-dependent receptor, beta-barrel domain"/>
    <property type="match status" value="1"/>
</dbReference>
<dbReference type="PROSITE" id="PS00430">
    <property type="entry name" value="TONB_DEPENDENT_REC_1"/>
    <property type="match status" value="1"/>
</dbReference>
<dbReference type="InterPro" id="IPR000531">
    <property type="entry name" value="Beta-barrel_TonB"/>
</dbReference>
<keyword evidence="16" id="KW-1185">Reference proteome</keyword>
<dbReference type="RefSeq" id="WP_109253462.1">
    <property type="nucleotide sequence ID" value="NZ_QEXV01000005.1"/>
</dbReference>
<evidence type="ECO:0000256" key="7">
    <source>
        <dbReference type="ARBA" id="ARBA00023136"/>
    </source>
</evidence>
<dbReference type="InterPro" id="IPR012910">
    <property type="entry name" value="Plug_dom"/>
</dbReference>
<evidence type="ECO:0000256" key="5">
    <source>
        <dbReference type="ARBA" id="ARBA00022729"/>
    </source>
</evidence>
<keyword evidence="8 9" id="KW-0998">Cell outer membrane</keyword>
<dbReference type="Gene3D" id="2.170.130.10">
    <property type="entry name" value="TonB-dependent receptor, plug domain"/>
    <property type="match status" value="1"/>
</dbReference>
<evidence type="ECO:0000313" key="15">
    <source>
        <dbReference type="EMBL" id="PWE16739.1"/>
    </source>
</evidence>
<proteinExistence type="inferred from homology"/>
<dbReference type="Proteomes" id="UP000245168">
    <property type="component" value="Unassembled WGS sequence"/>
</dbReference>
<evidence type="ECO:0000256" key="2">
    <source>
        <dbReference type="ARBA" id="ARBA00022448"/>
    </source>
</evidence>
<sequence>MSRVLFAVAGLAAVVPSALAQEEAPHEEGVLRGETIVVSGTPLARSLGETITGTTVLEDEDLARRAEGSIGETLRYEPGVSSTFFGPAASRPVIRGLGGDRIRVLDAGIGSIDASATSPDHAVAVEPALAERIEIVRGSSMLLYGSSAAGGVVNVFDGRIPSEAPEDGLEAGFNLGYSSVDEGYEAAGAVNATIADNGARQVVLHADAFWRDSGDYEIPGFAEAFDLRVEEAIEAGETLADHQAELERGVVENSFHESEGGSLGGSVIWANGFIGVNARVINSFYGVPGGHGHGHGHEEEEHAEGEAEEELVSIDLEQTRYDLRGEIDTGGYVETVKLRAGYGEYEHTELEGDEVGTVFTNEAWEARVELVERPHGPDGAFRGATGVQLRGRDFEAVGAEAFVPPVELSQLGVFTLREYRRGDWVFDGGVRYERTEFEPASGAERSFDGLSVSAGAGVNATDELFLGVTAFRTERAPATEELYSNGPHLATNAFELGDPDLGEEIATGIEASARWESDRFGLTANVFHTTYEDFIYEAATGAEMDALPVFAFRAADADFSGFELQGEAEIGRAHIGPLGDVDFHVDGTVSYVDASLDAVGEDELPRIPPLTALVGFDARGDRADFRIEAQLADEQDDVTAFETPTEAWAAFNAFVTVHPVAENHDIALEFAAKNVTDAEARLHTSFLKNLAPLPGRSFEIRLRTRF</sequence>
<dbReference type="InterPro" id="IPR036942">
    <property type="entry name" value="Beta-barrel_TonB_sf"/>
</dbReference>
<protein>
    <submittedName>
        <fullName evidence="15">TonB-dependent receptor</fullName>
    </submittedName>
</protein>
<feature type="short sequence motif" description="TonB box" evidence="10">
    <location>
        <begin position="35"/>
        <end position="41"/>
    </location>
</feature>
<evidence type="ECO:0000259" key="13">
    <source>
        <dbReference type="Pfam" id="PF00593"/>
    </source>
</evidence>
<feature type="domain" description="TonB-dependent receptor plug" evidence="14">
    <location>
        <begin position="49"/>
        <end position="152"/>
    </location>
</feature>
<evidence type="ECO:0000256" key="9">
    <source>
        <dbReference type="PROSITE-ProRule" id="PRU01360"/>
    </source>
</evidence>
<evidence type="ECO:0000256" key="1">
    <source>
        <dbReference type="ARBA" id="ARBA00004571"/>
    </source>
</evidence>
<dbReference type="EMBL" id="QEXV01000005">
    <property type="protein sequence ID" value="PWE16739.1"/>
    <property type="molecule type" value="Genomic_DNA"/>
</dbReference>
<evidence type="ECO:0000256" key="10">
    <source>
        <dbReference type="PROSITE-ProRule" id="PRU10143"/>
    </source>
</evidence>
<comment type="subcellular location">
    <subcellularLocation>
        <location evidence="1 9">Cell outer membrane</location>
        <topology evidence="1 9">Multi-pass membrane protein</topology>
    </subcellularLocation>
</comment>
<keyword evidence="3 9" id="KW-1134">Transmembrane beta strand</keyword>
<dbReference type="GO" id="GO:0044718">
    <property type="term" value="P:siderophore transmembrane transport"/>
    <property type="evidence" value="ECO:0007669"/>
    <property type="project" value="TreeGrafter"/>
</dbReference>